<dbReference type="AlphaFoldDB" id="A0A9D9NCC8"/>
<feature type="transmembrane region" description="Helical" evidence="7">
    <location>
        <begin position="31"/>
        <end position="50"/>
    </location>
</feature>
<evidence type="ECO:0000256" key="6">
    <source>
        <dbReference type="ARBA" id="ARBA00023136"/>
    </source>
</evidence>
<evidence type="ECO:0000313" key="9">
    <source>
        <dbReference type="EMBL" id="MBO8468316.1"/>
    </source>
</evidence>
<dbReference type="GO" id="GO:0005886">
    <property type="term" value="C:plasma membrane"/>
    <property type="evidence" value="ECO:0007669"/>
    <property type="project" value="UniProtKB-SubCell"/>
</dbReference>
<keyword evidence="3" id="KW-1003">Cell membrane</keyword>
<proteinExistence type="inferred from homology"/>
<evidence type="ECO:0000256" key="7">
    <source>
        <dbReference type="SAM" id="Phobius"/>
    </source>
</evidence>
<comment type="similarity">
    <text evidence="2">Belongs to the UPF0126 family.</text>
</comment>
<feature type="transmembrane region" description="Helical" evidence="7">
    <location>
        <begin position="120"/>
        <end position="140"/>
    </location>
</feature>
<evidence type="ECO:0000313" key="10">
    <source>
        <dbReference type="Proteomes" id="UP000810292"/>
    </source>
</evidence>
<feature type="transmembrane region" description="Helical" evidence="7">
    <location>
        <begin position="176"/>
        <end position="195"/>
    </location>
</feature>
<evidence type="ECO:0000256" key="2">
    <source>
        <dbReference type="ARBA" id="ARBA00008193"/>
    </source>
</evidence>
<evidence type="ECO:0000256" key="4">
    <source>
        <dbReference type="ARBA" id="ARBA00022692"/>
    </source>
</evidence>
<evidence type="ECO:0000259" key="8">
    <source>
        <dbReference type="Pfam" id="PF03458"/>
    </source>
</evidence>
<accession>A0A9D9NCC8</accession>
<dbReference type="Pfam" id="PF03458">
    <property type="entry name" value="Gly_transporter"/>
    <property type="match status" value="2"/>
</dbReference>
<keyword evidence="6 7" id="KW-0472">Membrane</keyword>
<keyword evidence="5 7" id="KW-1133">Transmembrane helix</keyword>
<feature type="transmembrane region" description="Helical" evidence="7">
    <location>
        <begin position="152"/>
        <end position="170"/>
    </location>
</feature>
<feature type="transmembrane region" description="Helical" evidence="7">
    <location>
        <begin position="6"/>
        <end position="24"/>
    </location>
</feature>
<dbReference type="Proteomes" id="UP000810292">
    <property type="component" value="Unassembled WGS sequence"/>
</dbReference>
<reference evidence="9" key="2">
    <citation type="journal article" date="2021" name="PeerJ">
        <title>Extensive microbial diversity within the chicken gut microbiome revealed by metagenomics and culture.</title>
        <authorList>
            <person name="Gilroy R."/>
            <person name="Ravi A."/>
            <person name="Getino M."/>
            <person name="Pursley I."/>
            <person name="Horton D.L."/>
            <person name="Alikhan N.F."/>
            <person name="Baker D."/>
            <person name="Gharbi K."/>
            <person name="Hall N."/>
            <person name="Watson M."/>
            <person name="Adriaenssens E.M."/>
            <person name="Foster-Nyarko E."/>
            <person name="Jarju S."/>
            <person name="Secka A."/>
            <person name="Antonio M."/>
            <person name="Oren A."/>
            <person name="Chaudhuri R.R."/>
            <person name="La Ragione R."/>
            <person name="Hildebrand F."/>
            <person name="Pallen M.J."/>
        </authorList>
    </citation>
    <scope>NUCLEOTIDE SEQUENCE</scope>
    <source>
        <strain evidence="9">14700</strain>
    </source>
</reference>
<evidence type="ECO:0000256" key="3">
    <source>
        <dbReference type="ARBA" id="ARBA00022475"/>
    </source>
</evidence>
<feature type="domain" description="Glycine transporter" evidence="8">
    <location>
        <begin position="9"/>
        <end position="83"/>
    </location>
</feature>
<name>A0A9D9NCC8_9SPIO</name>
<comment type="subcellular location">
    <subcellularLocation>
        <location evidence="1">Cell membrane</location>
        <topology evidence="1">Multi-pass membrane protein</topology>
    </subcellularLocation>
</comment>
<dbReference type="EMBL" id="JADIMF010000013">
    <property type="protein sequence ID" value="MBO8468316.1"/>
    <property type="molecule type" value="Genomic_DNA"/>
</dbReference>
<dbReference type="PANTHER" id="PTHR30506:SF3">
    <property type="entry name" value="UPF0126 INNER MEMBRANE PROTEIN YADS-RELATED"/>
    <property type="match status" value="1"/>
</dbReference>
<dbReference type="InterPro" id="IPR005115">
    <property type="entry name" value="Gly_transporter"/>
</dbReference>
<organism evidence="9 10">
    <name type="scientific">Candidatus Ornithospirochaeta stercoravium</name>
    <dbReference type="NCBI Taxonomy" id="2840897"/>
    <lineage>
        <taxon>Bacteria</taxon>
        <taxon>Pseudomonadati</taxon>
        <taxon>Spirochaetota</taxon>
        <taxon>Spirochaetia</taxon>
        <taxon>Spirochaetales</taxon>
        <taxon>Spirochaetaceae</taxon>
        <taxon>Spirochaetaceae incertae sedis</taxon>
        <taxon>Candidatus Ornithospirochaeta</taxon>
    </lineage>
</organism>
<dbReference type="PANTHER" id="PTHR30506">
    <property type="entry name" value="INNER MEMBRANE PROTEIN"/>
    <property type="match status" value="1"/>
</dbReference>
<sequence length="210" mass="22450">MDNSGIVYAFDIFGTLIFAITGAVKGVKNRLDFLGVIVFAITVGCGGGMLRDALLGIFPVAVFTDNAYVIVCIIAGVSVFLLSPKTVGRWSMIQYFDAVGLGVFTAIGCVKAELLGLGTIGVITSGVFGAVGGGVIRDVFSREIPMVFTSDFYASASILGGLLFSIMYNIGVDHNLLMYSTAVFTALLRMLGYHYKWKLPVARMVGEEKR</sequence>
<feature type="transmembrane region" description="Helical" evidence="7">
    <location>
        <begin position="56"/>
        <end position="83"/>
    </location>
</feature>
<gene>
    <name evidence="9" type="ORF">IAA72_00840</name>
</gene>
<evidence type="ECO:0000256" key="1">
    <source>
        <dbReference type="ARBA" id="ARBA00004651"/>
    </source>
</evidence>
<comment type="caution">
    <text evidence="9">The sequence shown here is derived from an EMBL/GenBank/DDBJ whole genome shotgun (WGS) entry which is preliminary data.</text>
</comment>
<keyword evidence="4 7" id="KW-0812">Transmembrane</keyword>
<evidence type="ECO:0000256" key="5">
    <source>
        <dbReference type="ARBA" id="ARBA00022989"/>
    </source>
</evidence>
<feature type="domain" description="Glycine transporter" evidence="8">
    <location>
        <begin position="95"/>
        <end position="168"/>
    </location>
</feature>
<protein>
    <submittedName>
        <fullName evidence="9">Trimeric intracellular cation channel family protein</fullName>
    </submittedName>
</protein>
<reference evidence="9" key="1">
    <citation type="submission" date="2020-10" db="EMBL/GenBank/DDBJ databases">
        <authorList>
            <person name="Gilroy R."/>
        </authorList>
    </citation>
    <scope>NUCLEOTIDE SEQUENCE</scope>
    <source>
        <strain evidence="9">14700</strain>
    </source>
</reference>